<proteinExistence type="predicted"/>
<dbReference type="OrthoDB" id="952847at2"/>
<keyword evidence="3" id="KW-1185">Reference proteome</keyword>
<reference evidence="2 3" key="1">
    <citation type="submission" date="2017-03" db="EMBL/GenBank/DDBJ databases">
        <authorList>
            <person name="Afonso C.L."/>
            <person name="Miller P.J."/>
            <person name="Scott M.A."/>
            <person name="Spackman E."/>
            <person name="Goraichik I."/>
            <person name="Dimitrov K.M."/>
            <person name="Suarez D.L."/>
            <person name="Swayne D.E."/>
        </authorList>
    </citation>
    <scope>NUCLEOTIDE SEQUENCE [LARGE SCALE GENOMIC DNA]</scope>
    <source>
        <strain evidence="2 3">CECT 7639</strain>
    </source>
</reference>
<name>A0A1Y5RCA7_9RHOB</name>
<dbReference type="Proteomes" id="UP000193077">
    <property type="component" value="Unassembled WGS sequence"/>
</dbReference>
<keyword evidence="1" id="KW-1133">Transmembrane helix</keyword>
<sequence>MYNAEKPNLEELPSSAQLLKSTIIAAVAAVAILITIVLPSEYGIDPTRIGRVLGLTEMGEIKTQLAEEAEQDRQAAGEEQSSILDLFFSAAYAQQAETWKDEISFELTPGQGAEWKLVMDKEAEAEFRWYTSDAVVNYDLHGDGSGQSISYKKGRGLSSETGTITAAFTGNHGWFFRNRTSAPLTITLQLRGAYSDVKRTY</sequence>
<evidence type="ECO:0008006" key="4">
    <source>
        <dbReference type="Google" id="ProtNLM"/>
    </source>
</evidence>
<evidence type="ECO:0000256" key="1">
    <source>
        <dbReference type="SAM" id="Phobius"/>
    </source>
</evidence>
<gene>
    <name evidence="2" type="ORF">TRL7639_00191</name>
</gene>
<accession>A0A1Y5RCA7</accession>
<evidence type="ECO:0000313" key="2">
    <source>
        <dbReference type="EMBL" id="SLN14078.1"/>
    </source>
</evidence>
<evidence type="ECO:0000313" key="3">
    <source>
        <dbReference type="Proteomes" id="UP000193077"/>
    </source>
</evidence>
<dbReference type="EMBL" id="FWFO01000001">
    <property type="protein sequence ID" value="SLN14078.1"/>
    <property type="molecule type" value="Genomic_DNA"/>
</dbReference>
<keyword evidence="1" id="KW-0472">Membrane</keyword>
<organism evidence="2 3">
    <name type="scientific">Falsiruegeria litorea R37</name>
    <dbReference type="NCBI Taxonomy" id="1200284"/>
    <lineage>
        <taxon>Bacteria</taxon>
        <taxon>Pseudomonadati</taxon>
        <taxon>Pseudomonadota</taxon>
        <taxon>Alphaproteobacteria</taxon>
        <taxon>Rhodobacterales</taxon>
        <taxon>Roseobacteraceae</taxon>
        <taxon>Falsiruegeria</taxon>
    </lineage>
</organism>
<keyword evidence="1" id="KW-0812">Transmembrane</keyword>
<dbReference type="AlphaFoldDB" id="A0A1Y5RCA7"/>
<feature type="transmembrane region" description="Helical" evidence="1">
    <location>
        <begin position="18"/>
        <end position="38"/>
    </location>
</feature>
<protein>
    <recommendedName>
        <fullName evidence="4">Transmembrane anchor protein</fullName>
    </recommendedName>
</protein>
<dbReference type="RefSeq" id="WP_085793946.1">
    <property type="nucleotide sequence ID" value="NZ_FWFO01000001.1"/>
</dbReference>